<dbReference type="PANTHER" id="PTHR23079:SF55">
    <property type="entry name" value="RNA-DIRECTED RNA POLYMERASE"/>
    <property type="match status" value="1"/>
</dbReference>
<evidence type="ECO:0000256" key="8">
    <source>
        <dbReference type="PROSITE-ProRule" id="PRU00176"/>
    </source>
</evidence>
<dbReference type="SMART" id="SM00360">
    <property type="entry name" value="RRM"/>
    <property type="match status" value="1"/>
</dbReference>
<evidence type="ECO:0000313" key="12">
    <source>
        <dbReference type="EMBL" id="KAG1539730.1"/>
    </source>
</evidence>
<comment type="similarity">
    <text evidence="1 9">Belongs to the RdRP family.</text>
</comment>
<dbReference type="OrthoDB" id="6513042at2759"/>
<evidence type="ECO:0000256" key="3">
    <source>
        <dbReference type="ARBA" id="ARBA00022679"/>
    </source>
</evidence>
<keyword evidence="6" id="KW-0943">RNA-mediated gene silencing</keyword>
<dbReference type="EMBL" id="JAANIT010001557">
    <property type="protein sequence ID" value="KAG1539730.1"/>
    <property type="molecule type" value="Genomic_DNA"/>
</dbReference>
<name>A0A9P6Y5C0_RHIOR</name>
<protein>
    <recommendedName>
        <fullName evidence="9">RNA-dependent RNA polymerase</fullName>
        <ecNumber evidence="9">2.7.7.48</ecNumber>
    </recommendedName>
</protein>
<organism evidence="12 13">
    <name type="scientific">Rhizopus oryzae</name>
    <name type="common">Mucormycosis agent</name>
    <name type="synonym">Rhizopus arrhizus var. delemar</name>
    <dbReference type="NCBI Taxonomy" id="64495"/>
    <lineage>
        <taxon>Eukaryota</taxon>
        <taxon>Fungi</taxon>
        <taxon>Fungi incertae sedis</taxon>
        <taxon>Mucoromycota</taxon>
        <taxon>Mucoromycotina</taxon>
        <taxon>Mucoromycetes</taxon>
        <taxon>Mucorales</taxon>
        <taxon>Mucorineae</taxon>
        <taxon>Rhizopodaceae</taxon>
        <taxon>Rhizopus</taxon>
    </lineage>
</organism>
<keyword evidence="2 9" id="KW-0696">RNA-directed RNA polymerase</keyword>
<evidence type="ECO:0000256" key="10">
    <source>
        <dbReference type="SAM" id="MobiDB-lite"/>
    </source>
</evidence>
<evidence type="ECO:0000256" key="5">
    <source>
        <dbReference type="ARBA" id="ARBA00022884"/>
    </source>
</evidence>
<evidence type="ECO:0000256" key="2">
    <source>
        <dbReference type="ARBA" id="ARBA00022484"/>
    </source>
</evidence>
<dbReference type="PROSITE" id="PS50102">
    <property type="entry name" value="RRM"/>
    <property type="match status" value="1"/>
</dbReference>
<dbReference type="InterPro" id="IPR058752">
    <property type="entry name" value="RDRP_C_head"/>
</dbReference>
<evidence type="ECO:0000256" key="4">
    <source>
        <dbReference type="ARBA" id="ARBA00022695"/>
    </source>
</evidence>
<comment type="caution">
    <text evidence="12">The sequence shown here is derived from an EMBL/GenBank/DDBJ whole genome shotgun (WGS) entry which is preliminary data.</text>
</comment>
<dbReference type="InterPro" id="IPR000504">
    <property type="entry name" value="RRM_dom"/>
</dbReference>
<feature type="region of interest" description="Disordered" evidence="10">
    <location>
        <begin position="1"/>
        <end position="22"/>
    </location>
</feature>
<dbReference type="EC" id="2.7.7.48" evidence="9"/>
<dbReference type="Pfam" id="PF26253">
    <property type="entry name" value="RdRP_head"/>
    <property type="match status" value="1"/>
</dbReference>
<evidence type="ECO:0000313" key="13">
    <source>
        <dbReference type="Proteomes" id="UP000717996"/>
    </source>
</evidence>
<sequence>MYSNGRNGHYSKQPPKQTTQEKREDYKYLIVKNLNKQTIAETLYDYFKKFASIEDVTINVDENTNVLDGTALITFRMVPKGRSRERLPGRHTIDGRVVQAEFAKEKDGSHHAQWNAETTSNLSGQKLALGNFVSARRFVEQWSTTTNVKYRVQYTRRLVDVFFTHLNVDYKLSYSFKEMMENMLVERENDLTTFTISLRYPPRYWRRNTQIVYTSKLKKTAGGWERITRIPLTAEEEGVKPKLKEPILPMARSDSVKIGVWTTLRISFAPPSRQVALFEKEMQKAAEYNLVPRDPSQMKPTIQVMLASDLPRPLDHLDRLKYHFDFSVLYLLESVISYNLIDEHNLDQEFYSTIQALDASVVCGILDLIALNKKRVWEPLRAFRNIWDQMELKVCQPRKIPNHCAMLRKVIVTPSTLFIEPPNLETTNRVVRHYWDHADRFIRVQFMDEGFNRVGAARAKKTNEPIYDRIYDVLRRGIQIGDRTYEFLAFSSSQLREHGCWFFASTPELTPDMIRRWMGVFSHEKVVAKHAVRMGQCFSSTRPICHLDKSQVRFIPDVVHHDFTFSDGVGRMAPSLAAEVAHQMDLKSVPSAFQFRLGGAKGVLTVDRALSSGTVQVELRPSQIKFESEHLMLEVIRTSTYIHGYLNRQAITLLSALGVKDEVFLELMGNMLREIDKILARPEEAIRVLLNNADEAGTAHMMASIIQAGFLERGDPYIKNLLNLFRVNVLKELKKKAKILVPQGAFLLGVMDETGTLDEGEVYIQVWDNSHSGTMKQVITGECAVFRNPCFHPGDVRVVTAVDRPNLSHLVNVVVFPAKGYRDIPSMCSGGDLDGDDYTIFWDPKLIPTRKDVAPMDYTASDPRKVEDVKIRDIQRFFVNYINNDNLGQIANAHLATADFSEKGAMDGRCILLAQLHSEAVDFPKSGKPATLSEDLIVRTFPDFMQKKDKESYASKKVLGHIFRSIDKSDYKNYMSKLTEEAVYDTRMHLSGMAYYIGEARTLRRDYNRDLLALMNQNGVQTEAEIMSGYIIKWLKKGKSKTRYEQHDSTMKAIKSFKDLWRKEFEKEFMDDTQKTVDPAHRASMDAKAAAWYYVTYHPSERQRDFSEQGGFLSFPWVIHDYVCEIAKRNKHREPEASFGLPIPESVIDEQHALHMHAKKLARKDPGEAEEEKEAEVKVMEEDESEFESDYSEDETTLYGANTAQFTFNHTELQRAVRALNLHSEARNSSSDGLGDRRSPGHHPPIVRADATEEDLMKAFLG</sequence>
<feature type="domain" description="RRM" evidence="11">
    <location>
        <begin position="27"/>
        <end position="105"/>
    </location>
</feature>
<gene>
    <name evidence="12" type="ORF">G6F51_008958</name>
</gene>
<comment type="catalytic activity">
    <reaction evidence="7 9">
        <text>RNA(n) + a ribonucleoside 5'-triphosphate = RNA(n+1) + diphosphate</text>
        <dbReference type="Rhea" id="RHEA:21248"/>
        <dbReference type="Rhea" id="RHEA-COMP:14527"/>
        <dbReference type="Rhea" id="RHEA-COMP:17342"/>
        <dbReference type="ChEBI" id="CHEBI:33019"/>
        <dbReference type="ChEBI" id="CHEBI:61557"/>
        <dbReference type="ChEBI" id="CHEBI:140395"/>
        <dbReference type="EC" id="2.7.7.48"/>
    </reaction>
</comment>
<dbReference type="Pfam" id="PF05183">
    <property type="entry name" value="RdRP"/>
    <property type="match status" value="1"/>
</dbReference>
<feature type="region of interest" description="Disordered" evidence="10">
    <location>
        <begin position="1225"/>
        <end position="1262"/>
    </location>
</feature>
<dbReference type="GO" id="GO:0030422">
    <property type="term" value="P:siRNA processing"/>
    <property type="evidence" value="ECO:0007669"/>
    <property type="project" value="TreeGrafter"/>
</dbReference>
<dbReference type="PANTHER" id="PTHR23079">
    <property type="entry name" value="RNA-DEPENDENT RNA POLYMERASE"/>
    <property type="match status" value="1"/>
</dbReference>
<dbReference type="GO" id="GO:0031380">
    <property type="term" value="C:nuclear RNA-directed RNA polymerase complex"/>
    <property type="evidence" value="ECO:0007669"/>
    <property type="project" value="TreeGrafter"/>
</dbReference>
<dbReference type="InterPro" id="IPR007855">
    <property type="entry name" value="RDRP"/>
</dbReference>
<dbReference type="GO" id="GO:0003968">
    <property type="term" value="F:RNA-directed RNA polymerase activity"/>
    <property type="evidence" value="ECO:0007669"/>
    <property type="project" value="UniProtKB-KW"/>
</dbReference>
<dbReference type="SUPFAM" id="SSF54928">
    <property type="entry name" value="RNA-binding domain, RBD"/>
    <property type="match status" value="1"/>
</dbReference>
<keyword evidence="5 8" id="KW-0694">RNA-binding</keyword>
<evidence type="ECO:0000256" key="7">
    <source>
        <dbReference type="ARBA" id="ARBA00048744"/>
    </source>
</evidence>
<dbReference type="InterPro" id="IPR035979">
    <property type="entry name" value="RBD_domain_sf"/>
</dbReference>
<dbReference type="Pfam" id="PF00076">
    <property type="entry name" value="RRM_1"/>
    <property type="match status" value="1"/>
</dbReference>
<evidence type="ECO:0000256" key="6">
    <source>
        <dbReference type="ARBA" id="ARBA00023158"/>
    </source>
</evidence>
<dbReference type="InterPro" id="IPR057596">
    <property type="entry name" value="RDRP_core"/>
</dbReference>
<dbReference type="GO" id="GO:0003723">
    <property type="term" value="F:RNA binding"/>
    <property type="evidence" value="ECO:0007669"/>
    <property type="project" value="UniProtKB-UniRule"/>
</dbReference>
<dbReference type="Gene3D" id="3.30.70.330">
    <property type="match status" value="1"/>
</dbReference>
<keyword evidence="3 9" id="KW-0808">Transferase</keyword>
<evidence type="ECO:0000256" key="1">
    <source>
        <dbReference type="ARBA" id="ARBA00005762"/>
    </source>
</evidence>
<evidence type="ECO:0000259" key="11">
    <source>
        <dbReference type="PROSITE" id="PS50102"/>
    </source>
</evidence>
<proteinExistence type="inferred from homology"/>
<dbReference type="InterPro" id="IPR012677">
    <property type="entry name" value="Nucleotide-bd_a/b_plait_sf"/>
</dbReference>
<keyword evidence="4 9" id="KW-0548">Nucleotidyltransferase</keyword>
<evidence type="ECO:0000256" key="9">
    <source>
        <dbReference type="RuleBase" id="RU363098"/>
    </source>
</evidence>
<dbReference type="AlphaFoldDB" id="A0A9P6Y5C0"/>
<dbReference type="Proteomes" id="UP000717996">
    <property type="component" value="Unassembled WGS sequence"/>
</dbReference>
<accession>A0A9P6Y5C0</accession>
<reference evidence="12" key="1">
    <citation type="journal article" date="2020" name="Microb. Genom.">
        <title>Genetic diversity of clinical and environmental Mucorales isolates obtained from an investigation of mucormycosis cases among solid organ transplant recipients.</title>
        <authorList>
            <person name="Nguyen M.H."/>
            <person name="Kaul D."/>
            <person name="Muto C."/>
            <person name="Cheng S.J."/>
            <person name="Richter R.A."/>
            <person name="Bruno V.M."/>
            <person name="Liu G."/>
            <person name="Beyhan S."/>
            <person name="Sundermann A.J."/>
            <person name="Mounaud S."/>
            <person name="Pasculle A.W."/>
            <person name="Nierman W.C."/>
            <person name="Driscoll E."/>
            <person name="Cumbie R."/>
            <person name="Clancy C.J."/>
            <person name="Dupont C.L."/>
        </authorList>
    </citation>
    <scope>NUCLEOTIDE SEQUENCE</scope>
    <source>
        <strain evidence="12">GL16</strain>
    </source>
</reference>